<keyword evidence="2" id="KW-0808">Transferase</keyword>
<dbReference type="InterPro" id="IPR031165">
    <property type="entry name" value="GNAT_YJDJ"/>
</dbReference>
<dbReference type="Gene3D" id="3.40.630.30">
    <property type="match status" value="1"/>
</dbReference>
<evidence type="ECO:0000313" key="3">
    <source>
        <dbReference type="Proteomes" id="UP001254488"/>
    </source>
</evidence>
<dbReference type="PANTHER" id="PTHR31435">
    <property type="entry name" value="PROTEIN NATD1"/>
    <property type="match status" value="1"/>
</dbReference>
<sequence>MMDLNITDNKDRKRYETQIEDKTAFIDYIRTKDSIYLTHTEVPKGLEGKGVGTGLVRQVLGIVKEKNYKLAPLCPFVAAYIKKHPDQYKHMLAKGYNV</sequence>
<organism evidence="2 3">
    <name type="scientific">Patiriisocius hiemis</name>
    <dbReference type="NCBI Taxonomy" id="3075604"/>
    <lineage>
        <taxon>Bacteria</taxon>
        <taxon>Pseudomonadati</taxon>
        <taxon>Bacteroidota</taxon>
        <taxon>Flavobacteriia</taxon>
        <taxon>Flavobacteriales</taxon>
        <taxon>Flavobacteriaceae</taxon>
        <taxon>Patiriisocius</taxon>
    </lineage>
</organism>
<dbReference type="InterPro" id="IPR016181">
    <property type="entry name" value="Acyl_CoA_acyltransferase"/>
</dbReference>
<reference evidence="2 3" key="1">
    <citation type="submission" date="2023-09" db="EMBL/GenBank/DDBJ databases">
        <authorList>
            <person name="Rey-Velasco X."/>
        </authorList>
    </citation>
    <scope>NUCLEOTIDE SEQUENCE [LARGE SCALE GENOMIC DNA]</scope>
    <source>
        <strain evidence="2 3">W242</strain>
    </source>
</reference>
<dbReference type="EC" id="2.3.1.-" evidence="2"/>
<comment type="caution">
    <text evidence="2">The sequence shown here is derived from an EMBL/GenBank/DDBJ whole genome shotgun (WGS) entry which is preliminary data.</text>
</comment>
<evidence type="ECO:0000259" key="1">
    <source>
        <dbReference type="PROSITE" id="PS51729"/>
    </source>
</evidence>
<dbReference type="PROSITE" id="PS51729">
    <property type="entry name" value="GNAT_YJDJ"/>
    <property type="match status" value="1"/>
</dbReference>
<dbReference type="GO" id="GO:0016746">
    <property type="term" value="F:acyltransferase activity"/>
    <property type="evidence" value="ECO:0007669"/>
    <property type="project" value="UniProtKB-KW"/>
</dbReference>
<keyword evidence="2" id="KW-0012">Acyltransferase</keyword>
<dbReference type="Proteomes" id="UP001254488">
    <property type="component" value="Unassembled WGS sequence"/>
</dbReference>
<dbReference type="Pfam" id="PF14542">
    <property type="entry name" value="Acetyltransf_CG"/>
    <property type="match status" value="1"/>
</dbReference>
<dbReference type="RefSeq" id="WP_311333513.1">
    <property type="nucleotide sequence ID" value="NZ_JAVRHZ010000007.1"/>
</dbReference>
<accession>A0ABU2YFL7</accession>
<keyword evidence="3" id="KW-1185">Reference proteome</keyword>
<gene>
    <name evidence="2" type="ORF">RM538_11130</name>
</gene>
<dbReference type="SUPFAM" id="SSF55729">
    <property type="entry name" value="Acyl-CoA N-acyltransferases (Nat)"/>
    <property type="match status" value="1"/>
</dbReference>
<feature type="domain" description="N-acetyltransferase" evidence="1">
    <location>
        <begin position="7"/>
        <end position="93"/>
    </location>
</feature>
<protein>
    <submittedName>
        <fullName evidence="2">GNAT family N-acetyltransferase</fullName>
        <ecNumber evidence="2">2.3.1.-</ecNumber>
    </submittedName>
</protein>
<proteinExistence type="predicted"/>
<evidence type="ECO:0000313" key="2">
    <source>
        <dbReference type="EMBL" id="MDT0556562.1"/>
    </source>
</evidence>
<dbReference type="InterPro" id="IPR045057">
    <property type="entry name" value="Gcn5-rel_NAT"/>
</dbReference>
<dbReference type="PANTHER" id="PTHR31435:SF10">
    <property type="entry name" value="BSR4717 PROTEIN"/>
    <property type="match status" value="1"/>
</dbReference>
<dbReference type="EMBL" id="JAVRHZ010000007">
    <property type="protein sequence ID" value="MDT0556562.1"/>
    <property type="molecule type" value="Genomic_DNA"/>
</dbReference>
<name>A0ABU2YFL7_9FLAO</name>